<dbReference type="Gene3D" id="1.10.287.1490">
    <property type="match status" value="1"/>
</dbReference>
<reference evidence="2" key="2">
    <citation type="submission" date="2020-11" db="EMBL/GenBank/DDBJ databases">
        <authorList>
            <person name="McCartney M.A."/>
            <person name="Auch B."/>
            <person name="Kono T."/>
            <person name="Mallez S."/>
            <person name="Becker A."/>
            <person name="Gohl D.M."/>
            <person name="Silverstein K.A.T."/>
            <person name="Koren S."/>
            <person name="Bechman K.B."/>
            <person name="Herman A."/>
            <person name="Abrahante J.E."/>
            <person name="Garbe J."/>
        </authorList>
    </citation>
    <scope>NUCLEOTIDE SEQUENCE</scope>
    <source>
        <strain evidence="2">Duluth1</strain>
        <tissue evidence="2">Whole animal</tissue>
    </source>
</reference>
<keyword evidence="3" id="KW-1185">Reference proteome</keyword>
<evidence type="ECO:0000313" key="3">
    <source>
        <dbReference type="Proteomes" id="UP000828390"/>
    </source>
</evidence>
<evidence type="ECO:0000256" key="1">
    <source>
        <dbReference type="SAM" id="Coils"/>
    </source>
</evidence>
<proteinExistence type="predicted"/>
<name>A0A9D4FII2_DREPO</name>
<comment type="caution">
    <text evidence="2">The sequence shown here is derived from an EMBL/GenBank/DDBJ whole genome shotgun (WGS) entry which is preliminary data.</text>
</comment>
<reference evidence="2" key="1">
    <citation type="journal article" date="2019" name="bioRxiv">
        <title>The Genome of the Zebra Mussel, Dreissena polymorpha: A Resource for Invasive Species Research.</title>
        <authorList>
            <person name="McCartney M.A."/>
            <person name="Auch B."/>
            <person name="Kono T."/>
            <person name="Mallez S."/>
            <person name="Zhang Y."/>
            <person name="Obille A."/>
            <person name="Becker A."/>
            <person name="Abrahante J.E."/>
            <person name="Garbe J."/>
            <person name="Badalamenti J.P."/>
            <person name="Herman A."/>
            <person name="Mangelson H."/>
            <person name="Liachko I."/>
            <person name="Sullivan S."/>
            <person name="Sone E.D."/>
            <person name="Koren S."/>
            <person name="Silverstein K.A.T."/>
            <person name="Beckman K.B."/>
            <person name="Gohl D.M."/>
        </authorList>
    </citation>
    <scope>NUCLEOTIDE SEQUENCE</scope>
    <source>
        <strain evidence="2">Duluth1</strain>
        <tissue evidence="2">Whole animal</tissue>
    </source>
</reference>
<accession>A0A9D4FII2</accession>
<feature type="coiled-coil region" evidence="1">
    <location>
        <begin position="1"/>
        <end position="28"/>
    </location>
</feature>
<protein>
    <submittedName>
        <fullName evidence="2">Uncharacterized protein</fullName>
    </submittedName>
</protein>
<gene>
    <name evidence="2" type="ORF">DPMN_152561</name>
</gene>
<sequence length="136" mass="15582">MSEIKHDVNNLKEEITALRSEIRTLNTKCENTGSRIFAIERNISDGQDLTENMRLDIDHLQNQCNEHDDHIKSLQDNIESLNRKAIANNMRIFGWEIDPRLGEKEHKLKAISDILKIASPTTNWVWMGTKSLSIGG</sequence>
<dbReference type="Proteomes" id="UP000828390">
    <property type="component" value="Unassembled WGS sequence"/>
</dbReference>
<feature type="coiled-coil region" evidence="1">
    <location>
        <begin position="57"/>
        <end position="91"/>
    </location>
</feature>
<dbReference type="EMBL" id="JAIWYP010000007">
    <property type="protein sequence ID" value="KAH3798957.1"/>
    <property type="molecule type" value="Genomic_DNA"/>
</dbReference>
<dbReference type="AlphaFoldDB" id="A0A9D4FII2"/>
<evidence type="ECO:0000313" key="2">
    <source>
        <dbReference type="EMBL" id="KAH3798957.1"/>
    </source>
</evidence>
<keyword evidence="1" id="KW-0175">Coiled coil</keyword>
<organism evidence="2 3">
    <name type="scientific">Dreissena polymorpha</name>
    <name type="common">Zebra mussel</name>
    <name type="synonym">Mytilus polymorpha</name>
    <dbReference type="NCBI Taxonomy" id="45954"/>
    <lineage>
        <taxon>Eukaryota</taxon>
        <taxon>Metazoa</taxon>
        <taxon>Spiralia</taxon>
        <taxon>Lophotrochozoa</taxon>
        <taxon>Mollusca</taxon>
        <taxon>Bivalvia</taxon>
        <taxon>Autobranchia</taxon>
        <taxon>Heteroconchia</taxon>
        <taxon>Euheterodonta</taxon>
        <taxon>Imparidentia</taxon>
        <taxon>Neoheterodontei</taxon>
        <taxon>Myida</taxon>
        <taxon>Dreissenoidea</taxon>
        <taxon>Dreissenidae</taxon>
        <taxon>Dreissena</taxon>
    </lineage>
</organism>